<dbReference type="SUPFAM" id="SSF47336">
    <property type="entry name" value="ACP-like"/>
    <property type="match status" value="1"/>
</dbReference>
<dbReference type="InterPro" id="IPR016039">
    <property type="entry name" value="Thiolase-like"/>
</dbReference>
<keyword evidence="7" id="KW-0012">Acyltransferase</keyword>
<dbReference type="InterPro" id="IPR013217">
    <property type="entry name" value="Methyltransf_12"/>
</dbReference>
<dbReference type="SUPFAM" id="SSF51735">
    <property type="entry name" value="NAD(P)-binding Rossmann-fold domains"/>
    <property type="match status" value="2"/>
</dbReference>
<dbReference type="InterPro" id="IPR029063">
    <property type="entry name" value="SAM-dependent_MTases_sf"/>
</dbReference>
<dbReference type="Pfam" id="PF21089">
    <property type="entry name" value="PKS_DH_N"/>
    <property type="match status" value="1"/>
</dbReference>
<feature type="region of interest" description="C-terminal hotdog fold" evidence="8">
    <location>
        <begin position="1036"/>
        <end position="1176"/>
    </location>
</feature>
<dbReference type="SUPFAM" id="SSF52151">
    <property type="entry name" value="FabD/lysophospholipase-like"/>
    <property type="match status" value="1"/>
</dbReference>
<reference evidence="12" key="2">
    <citation type="submission" date="2020-04" db="EMBL/GenBank/DDBJ databases">
        <authorList>
            <person name="Santos R.A.C."/>
            <person name="Steenwyk J.L."/>
            <person name="Rivero-Menendez O."/>
            <person name="Mead M.E."/>
            <person name="Silva L.P."/>
            <person name="Bastos R.W."/>
            <person name="Alastruey-Izquierdo A."/>
            <person name="Goldman G.H."/>
            <person name="Rokas A."/>
        </authorList>
    </citation>
    <scope>NUCLEOTIDE SEQUENCE</scope>
    <source>
        <strain evidence="12">CNM-CM6805</strain>
    </source>
</reference>
<evidence type="ECO:0000256" key="3">
    <source>
        <dbReference type="ARBA" id="ARBA00022603"/>
    </source>
</evidence>
<accession>A0A8H4HFM0</accession>
<proteinExistence type="predicted"/>
<comment type="caution">
    <text evidence="12">The sequence shown here is derived from an EMBL/GenBank/DDBJ whole genome shotgun (WGS) entry which is preliminary data.</text>
</comment>
<dbReference type="PANTHER" id="PTHR43775:SF49">
    <property type="entry name" value="SYNTHASE, PUTATIVE (JCVI)-RELATED"/>
    <property type="match status" value="1"/>
</dbReference>
<dbReference type="Proteomes" id="UP000653565">
    <property type="component" value="Unassembled WGS sequence"/>
</dbReference>
<evidence type="ECO:0008006" key="14">
    <source>
        <dbReference type="Google" id="ProtNLM"/>
    </source>
</evidence>
<dbReference type="SMART" id="SM00827">
    <property type="entry name" value="PKS_AT"/>
    <property type="match status" value="1"/>
</dbReference>
<dbReference type="SMART" id="SM00823">
    <property type="entry name" value="PKS_PP"/>
    <property type="match status" value="1"/>
</dbReference>
<dbReference type="InterPro" id="IPR049900">
    <property type="entry name" value="PKS_mFAS_DH"/>
</dbReference>
<dbReference type="GO" id="GO:0004312">
    <property type="term" value="F:fatty acid synthase activity"/>
    <property type="evidence" value="ECO:0007669"/>
    <property type="project" value="TreeGrafter"/>
</dbReference>
<dbReference type="Pfam" id="PF00698">
    <property type="entry name" value="Acyl_transf_1"/>
    <property type="match status" value="1"/>
</dbReference>
<dbReference type="SUPFAM" id="SSF50129">
    <property type="entry name" value="GroES-like"/>
    <property type="match status" value="1"/>
</dbReference>
<dbReference type="InterPro" id="IPR032821">
    <property type="entry name" value="PKS_assoc"/>
</dbReference>
<dbReference type="SMART" id="SM00822">
    <property type="entry name" value="PKS_KR"/>
    <property type="match status" value="1"/>
</dbReference>
<organism evidence="12 13">
    <name type="scientific">Aspergillus fumigatiaffinis</name>
    <dbReference type="NCBI Taxonomy" id="340414"/>
    <lineage>
        <taxon>Eukaryota</taxon>
        <taxon>Fungi</taxon>
        <taxon>Dikarya</taxon>
        <taxon>Ascomycota</taxon>
        <taxon>Pezizomycotina</taxon>
        <taxon>Eurotiomycetes</taxon>
        <taxon>Eurotiomycetidae</taxon>
        <taxon>Eurotiales</taxon>
        <taxon>Aspergillaceae</taxon>
        <taxon>Aspergillus</taxon>
        <taxon>Aspergillus subgen. Fumigati</taxon>
    </lineage>
</organism>
<dbReference type="InterPro" id="IPR050091">
    <property type="entry name" value="PKS_NRPS_Biosynth_Enz"/>
</dbReference>
<keyword evidence="6" id="KW-0511">Multifunctional enzyme</keyword>
<dbReference type="Gene3D" id="3.40.47.10">
    <property type="match status" value="1"/>
</dbReference>
<sequence>MRSNQTDQGRRAIPIAICGMGMRLPGGIRDSNALYDFLLNKRDARAPVPPDRFNVDGFYNSHGKPGSLCIQQGYWLDDIDLSHFDPSLFSMNRAEIENLDPQQRLLLEVVRETFENAAETDWRGKKIGCYTASFGEEWSNLHAKDVQNRGFNVATGYMDLFQANRISYEYDLRGPSMTLRVGCSGSGLGIHLACQSIQLGECSSAIVAGCNIILSPETTILMADGGALSPDASSKTFDASANGYVRADGINCLYIKRLDEAIRDGNPVRAVIRATSTNVAGKSSGLTVPNIDAHEDLIRAAYRSAGLEDPALTAMVECHGTGTALGDAIEAGAVARVFGDKGIHIGSVKPNLGHSEGASAITSVVKAIVELENRMILPNIKFETPNPKIPWDEARLTVPTEPTKWPEDRLERISINSYGIGGTNVHVVLDSASSFGLTDAESIHETTPSWTLLLLSAGHPDSLKEMQQNYLGYAAQHSDRLTDLAYTLSRRRVHLPVRGFCITKGEDDDDNVVVSPPFTSQSHKKVAFVFTGQGAQWPQMGKELLETFPDVLHDIREMDKVLQQQDNPPQWSLEEEVLKPADTSRMAEAEVAQPVSTALQLALCNLLSRWNVLPVATIGHSSGEIAAAYAAGSLTMRDAILLAYYRGTASGAQTRAGAMAAVGLGYDEVAKWLRPGVVIACENSPSSVTLSGDADALRSVLSTLQEVHPQVFQRVLKVNKAYHSHHMQEVGQLYDSLIANQLKTRSPRVPFYSTVTSQQLVRAEDFGPQYWRQNMESPVWFYQGFNCLLHSEAGRDAIYLEIGPHSALAGPIKQIYRAHNASNPYVSVLTRGSNGVVSFLSCVGELHSRGVTISDPLPSRRPKALHDLPLYPWHHTESLWSESQPMRASRFRKFPSHDLLGVRTIEGSDLEPVWRNVLRLGDMSWLRDHCVGPDIVFPAAGYIALAGHAVWQLTGLEDFTVREVSFKAAMVLDETLPTEIITRLQPHRLTNSLNSTFFEFSIQSHNGSIWTQHCSGLVAGGQASPEPRSTAVTSYPRVVDSKRWYRAMNRVGLRYGPRFTGLDGITASVRDNAASAVVQDHREPESPYILHPTTIDFILQLALVATHRGQPRFLKQAALPTFIKEMYIKGGAAGQNIHVNSTTQKQSIQAHGLASDTLVFSLRGLEFSPLDSEEDQPEDEYETAQLVWKPHLEFSDPTRLIKPAQQAELSSANPMIERIFLLCVIDVMEDINDITPVHAHLDAYRTWLSQQLVQAQKEGNPLIPDAKDLFALGAGDRKELIHGLVANHTEGTMVAGSRILFRCYEHLPDIFKGKTDPLELMRRDGLLGQYYDCLQDKHEYDGFLQLLGHLRPQMNVLEIGAGTGGLTAKILDFLHSESGEELYREYTYTDVSSGFFVNGKERFHGRPRIRYDVLDISQDPIKQGFPAGHYDLIIASNVLHATPYLTETLKHTKTLLKPDGRLLLQELCPVSKWTNFIFGLFSGWWLGKDDGRPDEPYISPEEWDARLRDAGFAGVDASALDAEYPYHLNAMLVARPAPPLDVYPKRVTLLSMCPSHEGVKSLQQQLNSDGYQVDLVGWGGKLPASQDIVSLLDLEVPFFDGITKENLALFLQTVKDHSTSNFLWVTHAAQIRPQDPRFAQVLGMARTLRSELGISFATLEMQDFGPGAMEAICLLLRNIQQRRTAEPTEAASEFDPDQEFAWTDGVIHVSRMHWLSIPKALTHHGGDFSTATLEIGRPGLLNTLRWVPQPMKKPLQPDEVRVKTMSVSMNFRDLLVAMGVVPNEGQEVVGTDSAGIVTAVGANVSNVSVGDRVMALSVAETSYTTELQLSSQLCARIPDDCSFQDASTLPTVYLTVLRTLREKANLRGDQTVLIHSAAGGVGIAAIHYAKWVGAKIYATVSSPEKTAFLVEKMGVPKENIFYSRDSTFLDAVMRSTDGRGVDVVLNSLSGEQLHASWQCVAEGGSMIEIGKRDLLGRAQLAMSPFLANRSYIGVDIATLPLIEPTWVQQHLVTIVDLYSQGIIHPVRPITTFPANQVEDAFRHLQKGQHIGKLCIEFSDPPPDLQLVPRAAELGFRADRAYLLVGGMRGIGASIARWVVSHGAKNLVFLSRSAGEKEEDRALVCELSEMGCQALTFAGDVADLATVQRVVSSIALPITGVIQLAMVLADTGVMDMDIGKWNAAVSPKVNGTWNLHEALPADLDFFVMASSLSGIFGNYGQSNYAAANTFLDAFAQFRQSRGLAASTVDLGVVDEIGWVSRNASVHRKVVQQMSTTISEESLLNCFHLAIIRSRPSSGCLSSQPFQPLMGFRSHNQLLHGLLSKTGIAKGQYIWQRDPRTALSRVHYHQEGESPSGSGGARDGGLKAFLSTVQDNPEVLHDASSAQVAAKEIARQVSIYTMRGSEHEVDLTLSLQDFGVDSLVSIELRNWWKQAFGADVTVLQLMNSGSFLGLGQKAVDQLKQKYLKP</sequence>
<keyword evidence="3" id="KW-0489">Methyltransferase</keyword>
<dbReference type="GO" id="GO:0032259">
    <property type="term" value="P:methylation"/>
    <property type="evidence" value="ECO:0007669"/>
    <property type="project" value="UniProtKB-KW"/>
</dbReference>
<dbReference type="Pfam" id="PF00109">
    <property type="entry name" value="ketoacyl-synt"/>
    <property type="match status" value="1"/>
</dbReference>
<dbReference type="CDD" id="cd05195">
    <property type="entry name" value="enoyl_red"/>
    <property type="match status" value="1"/>
</dbReference>
<dbReference type="GO" id="GO:0006633">
    <property type="term" value="P:fatty acid biosynthetic process"/>
    <property type="evidence" value="ECO:0007669"/>
    <property type="project" value="TreeGrafter"/>
</dbReference>
<protein>
    <recommendedName>
        <fullName evidence="14">Polyketide synthase</fullName>
    </recommendedName>
</protein>
<evidence type="ECO:0000259" key="11">
    <source>
        <dbReference type="PROSITE" id="PS52019"/>
    </source>
</evidence>
<dbReference type="CDD" id="cd02440">
    <property type="entry name" value="AdoMet_MTases"/>
    <property type="match status" value="1"/>
</dbReference>
<dbReference type="InterPro" id="IPR016035">
    <property type="entry name" value="Acyl_Trfase/lysoPLipase"/>
</dbReference>
<dbReference type="InterPro" id="IPR036736">
    <property type="entry name" value="ACP-like_sf"/>
</dbReference>
<dbReference type="InterPro" id="IPR014043">
    <property type="entry name" value="Acyl_transferase_dom"/>
</dbReference>
<evidence type="ECO:0000256" key="5">
    <source>
        <dbReference type="ARBA" id="ARBA00022857"/>
    </source>
</evidence>
<dbReference type="SUPFAM" id="SSF53335">
    <property type="entry name" value="S-adenosyl-L-methionine-dependent methyltransferases"/>
    <property type="match status" value="1"/>
</dbReference>
<dbReference type="InterPro" id="IPR001227">
    <property type="entry name" value="Ac_transferase_dom_sf"/>
</dbReference>
<evidence type="ECO:0000256" key="4">
    <source>
        <dbReference type="ARBA" id="ARBA00022679"/>
    </source>
</evidence>
<dbReference type="Gene3D" id="3.90.180.10">
    <property type="entry name" value="Medium-chain alcohol dehydrogenases, catalytic domain"/>
    <property type="match status" value="1"/>
</dbReference>
<dbReference type="Pfam" id="PF16197">
    <property type="entry name" value="KAsynt_C_assoc"/>
    <property type="match status" value="1"/>
</dbReference>
<evidence type="ECO:0000313" key="13">
    <source>
        <dbReference type="Proteomes" id="UP000653565"/>
    </source>
</evidence>
<dbReference type="InterPro" id="IPR011032">
    <property type="entry name" value="GroES-like_sf"/>
</dbReference>
<keyword evidence="5" id="KW-0521">NADP</keyword>
<dbReference type="Pfam" id="PF14765">
    <property type="entry name" value="PS-DH"/>
    <property type="match status" value="1"/>
</dbReference>
<reference evidence="12" key="1">
    <citation type="journal article" date="2020" name="bioRxiv">
        <title>Genomic and phenotypic heterogeneity of clinical isolates of the human pathogens Aspergillus fumigatus, Aspergillus lentulus and Aspergillus fumigatiaffinis.</title>
        <authorList>
            <person name="dos Santos R.A.C."/>
            <person name="Steenwyk J.L."/>
            <person name="Rivero-Menendez O."/>
            <person name="Mead M.E."/>
            <person name="Silva L.P."/>
            <person name="Bastos R.W."/>
            <person name="Alastruey-Izquierdo A."/>
            <person name="Goldman G.H."/>
            <person name="Rokas A."/>
        </authorList>
    </citation>
    <scope>NUCLEOTIDE SEQUENCE</scope>
    <source>
        <strain evidence="12">CNM-CM6805</strain>
    </source>
</reference>
<evidence type="ECO:0000259" key="9">
    <source>
        <dbReference type="PROSITE" id="PS50075"/>
    </source>
</evidence>
<dbReference type="InterPro" id="IPR014030">
    <property type="entry name" value="Ketoacyl_synth_N"/>
</dbReference>
<feature type="active site" description="Proton donor; for dehydratase activity" evidence="8">
    <location>
        <position position="1096"/>
    </location>
</feature>
<feature type="domain" description="Ketosynthase family 3 (KS3)" evidence="10">
    <location>
        <begin position="12"/>
        <end position="431"/>
    </location>
</feature>
<dbReference type="InterPro" id="IPR020843">
    <property type="entry name" value="ER"/>
</dbReference>
<dbReference type="InterPro" id="IPR020807">
    <property type="entry name" value="PKS_DH"/>
</dbReference>
<dbReference type="InterPro" id="IPR016036">
    <property type="entry name" value="Malonyl_transacylase_ACP-bd"/>
</dbReference>
<feature type="region of interest" description="N-terminal hotdog fold" evidence="8">
    <location>
        <begin position="897"/>
        <end position="1025"/>
    </location>
</feature>
<dbReference type="PROSITE" id="PS50075">
    <property type="entry name" value="CARRIER"/>
    <property type="match status" value="1"/>
</dbReference>
<dbReference type="InterPro" id="IPR020806">
    <property type="entry name" value="PKS_PP-bd"/>
</dbReference>
<dbReference type="SUPFAM" id="SSF53901">
    <property type="entry name" value="Thiolase-like"/>
    <property type="match status" value="1"/>
</dbReference>
<dbReference type="CDD" id="cd00833">
    <property type="entry name" value="PKS"/>
    <property type="match status" value="1"/>
</dbReference>
<dbReference type="GO" id="GO:0031177">
    <property type="term" value="F:phosphopantetheine binding"/>
    <property type="evidence" value="ECO:0007669"/>
    <property type="project" value="InterPro"/>
</dbReference>
<dbReference type="Pfam" id="PF08242">
    <property type="entry name" value="Methyltransf_12"/>
    <property type="match status" value="1"/>
</dbReference>
<dbReference type="Gene3D" id="3.40.366.10">
    <property type="entry name" value="Malonyl-Coenzyme A Acyl Carrier Protein, domain 2"/>
    <property type="match status" value="1"/>
</dbReference>
<dbReference type="PROSITE" id="PS52004">
    <property type="entry name" value="KS3_2"/>
    <property type="match status" value="1"/>
</dbReference>
<dbReference type="Pfam" id="PF08659">
    <property type="entry name" value="KR"/>
    <property type="match status" value="1"/>
</dbReference>
<dbReference type="Gene3D" id="3.40.50.150">
    <property type="entry name" value="Vaccinia Virus protein VP39"/>
    <property type="match status" value="1"/>
</dbReference>
<dbReference type="Gene3D" id="3.40.50.720">
    <property type="entry name" value="NAD(P)-binding Rossmann-like Domain"/>
    <property type="match status" value="2"/>
</dbReference>
<dbReference type="InterPro" id="IPR042104">
    <property type="entry name" value="PKS_dehydratase_sf"/>
</dbReference>
<name>A0A8H4HFM0_9EURO</name>
<dbReference type="Pfam" id="PF13602">
    <property type="entry name" value="ADH_zinc_N_2"/>
    <property type="match status" value="1"/>
</dbReference>
<keyword evidence="1" id="KW-0596">Phosphopantetheine</keyword>
<evidence type="ECO:0000256" key="6">
    <source>
        <dbReference type="ARBA" id="ARBA00023268"/>
    </source>
</evidence>
<feature type="domain" description="PKS/mFAS DH" evidence="11">
    <location>
        <begin position="897"/>
        <end position="1176"/>
    </location>
</feature>
<dbReference type="InterPro" id="IPR014031">
    <property type="entry name" value="Ketoacyl_synth_C"/>
</dbReference>
<dbReference type="PANTHER" id="PTHR43775">
    <property type="entry name" value="FATTY ACID SYNTHASE"/>
    <property type="match status" value="1"/>
</dbReference>
<dbReference type="PROSITE" id="PS52019">
    <property type="entry name" value="PKS_MFAS_DH"/>
    <property type="match status" value="1"/>
</dbReference>
<dbReference type="EMBL" id="JAAAPX010000003">
    <property type="protein sequence ID" value="KAF4245023.1"/>
    <property type="molecule type" value="Genomic_DNA"/>
</dbReference>
<dbReference type="InterPro" id="IPR057326">
    <property type="entry name" value="KR_dom"/>
</dbReference>
<dbReference type="SMART" id="SM00829">
    <property type="entry name" value="PKS_ER"/>
    <property type="match status" value="1"/>
</dbReference>
<feature type="domain" description="Carrier" evidence="9">
    <location>
        <begin position="2384"/>
        <end position="2460"/>
    </location>
</feature>
<dbReference type="Pfam" id="PF08240">
    <property type="entry name" value="ADH_N"/>
    <property type="match status" value="1"/>
</dbReference>
<dbReference type="SMART" id="SM00825">
    <property type="entry name" value="PKS_KS"/>
    <property type="match status" value="1"/>
</dbReference>
<evidence type="ECO:0000313" key="12">
    <source>
        <dbReference type="EMBL" id="KAF4245023.1"/>
    </source>
</evidence>
<evidence type="ECO:0000256" key="8">
    <source>
        <dbReference type="PROSITE-ProRule" id="PRU01363"/>
    </source>
</evidence>
<dbReference type="SUPFAM" id="SSF55048">
    <property type="entry name" value="Probable ACP-binding domain of malonyl-CoA ACP transacylase"/>
    <property type="match status" value="1"/>
</dbReference>
<keyword evidence="4" id="KW-0808">Transferase</keyword>
<feature type="active site" description="Proton acceptor; for dehydratase activity" evidence="8">
    <location>
        <position position="929"/>
    </location>
</feature>
<dbReference type="InterPro" id="IPR009081">
    <property type="entry name" value="PP-bd_ACP"/>
</dbReference>
<dbReference type="InterPro" id="IPR036291">
    <property type="entry name" value="NAD(P)-bd_dom_sf"/>
</dbReference>
<dbReference type="InterPro" id="IPR013968">
    <property type="entry name" value="PKS_KR"/>
</dbReference>
<evidence type="ECO:0000256" key="2">
    <source>
        <dbReference type="ARBA" id="ARBA00022553"/>
    </source>
</evidence>
<dbReference type="InterPro" id="IPR049551">
    <property type="entry name" value="PKS_DH_C"/>
</dbReference>
<dbReference type="Pfam" id="PF23297">
    <property type="entry name" value="ACP_SdgA_C"/>
    <property type="match status" value="1"/>
</dbReference>
<evidence type="ECO:0000256" key="7">
    <source>
        <dbReference type="ARBA" id="ARBA00023315"/>
    </source>
</evidence>
<keyword evidence="13" id="KW-1185">Reference proteome</keyword>
<dbReference type="GO" id="GO:0008168">
    <property type="term" value="F:methyltransferase activity"/>
    <property type="evidence" value="ECO:0007669"/>
    <property type="project" value="UniProtKB-KW"/>
</dbReference>
<dbReference type="InterPro" id="IPR049552">
    <property type="entry name" value="PKS_DH_N"/>
</dbReference>
<keyword evidence="2" id="KW-0597">Phosphoprotein</keyword>
<dbReference type="GO" id="GO:0044550">
    <property type="term" value="P:secondary metabolite biosynthetic process"/>
    <property type="evidence" value="ECO:0007669"/>
    <property type="project" value="UniProtKB-ARBA"/>
</dbReference>
<dbReference type="InterPro" id="IPR013154">
    <property type="entry name" value="ADH-like_N"/>
</dbReference>
<evidence type="ECO:0000256" key="1">
    <source>
        <dbReference type="ARBA" id="ARBA00022450"/>
    </source>
</evidence>
<dbReference type="InterPro" id="IPR020841">
    <property type="entry name" value="PKS_Beta-ketoAc_synthase_dom"/>
</dbReference>
<dbReference type="Gene3D" id="3.10.129.110">
    <property type="entry name" value="Polyketide synthase dehydratase"/>
    <property type="match status" value="1"/>
</dbReference>
<evidence type="ECO:0000259" key="10">
    <source>
        <dbReference type="PROSITE" id="PS52004"/>
    </source>
</evidence>
<dbReference type="SMART" id="SM00826">
    <property type="entry name" value="PKS_DH"/>
    <property type="match status" value="1"/>
</dbReference>
<dbReference type="GO" id="GO:0016491">
    <property type="term" value="F:oxidoreductase activity"/>
    <property type="evidence" value="ECO:0007669"/>
    <property type="project" value="InterPro"/>
</dbReference>
<dbReference type="Pfam" id="PF02801">
    <property type="entry name" value="Ketoacyl-synt_C"/>
    <property type="match status" value="1"/>
</dbReference>
<dbReference type="Gene3D" id="1.10.1200.10">
    <property type="entry name" value="ACP-like"/>
    <property type="match status" value="1"/>
</dbReference>
<dbReference type="FunFam" id="3.40.50.720:FF:000209">
    <property type="entry name" value="Polyketide synthase Pks12"/>
    <property type="match status" value="1"/>
</dbReference>
<dbReference type="GO" id="GO:1901336">
    <property type="term" value="P:lactone biosynthetic process"/>
    <property type="evidence" value="ECO:0007669"/>
    <property type="project" value="UniProtKB-ARBA"/>
</dbReference>
<gene>
    <name evidence="12" type="ORF">CNMCM6805_006456</name>
</gene>